<protein>
    <submittedName>
        <fullName evidence="1">Uncharacterized protein</fullName>
    </submittedName>
</protein>
<dbReference type="SUPFAM" id="SSF50965">
    <property type="entry name" value="Galactose oxidase, central domain"/>
    <property type="match status" value="1"/>
</dbReference>
<sequence>MLSNTLFDTLTPLPLLLANGKNVVTHKNELLLCGGQEDKSCYSYNVLRNEYKLICSYPRNIMLYDHCVVKYNNKDSDTITLLSFGGYYNHTLIMNYVSVWDDENDEKKIENKWLPLFDNKKNKICIKKENNESDYYKLNAVINENNNNLLFITYSPKNIDIFNLDTFEYIKRDILPIEKIYTNNNLVSKNIMKSIDNNNKNEMFLFYEKGGLLIEYDEINNIFKYQFLQFCTTIRSFTSYSCIYIDNFILFFGGHNYGYITNIIHRYSINEKKWTQLEKILPYPLRDGITILNEETEYLHILGGLDEDYNIMSTHIKTNIKEWIKLETEKEKRWIIEEQEKIKIEEIRKELEDMGESISTKKIKKKKEIEMILEYWHRSLSIKMNWNNIFSDMISGYILV</sequence>
<dbReference type="EMBL" id="ASPP01024393">
    <property type="protein sequence ID" value="ETO09064.1"/>
    <property type="molecule type" value="Genomic_DNA"/>
</dbReference>
<evidence type="ECO:0000313" key="1">
    <source>
        <dbReference type="EMBL" id="ETO09064.1"/>
    </source>
</evidence>
<dbReference type="AlphaFoldDB" id="X6M577"/>
<proteinExistence type="predicted"/>
<dbReference type="InterPro" id="IPR011043">
    <property type="entry name" value="Gal_Oxase/kelch_b-propeller"/>
</dbReference>
<comment type="caution">
    <text evidence="1">The sequence shown here is derived from an EMBL/GenBank/DDBJ whole genome shotgun (WGS) entry which is preliminary data.</text>
</comment>
<name>X6M577_RETFI</name>
<gene>
    <name evidence="1" type="ORF">RFI_28322</name>
</gene>
<evidence type="ECO:0000313" key="2">
    <source>
        <dbReference type="Proteomes" id="UP000023152"/>
    </source>
</evidence>
<keyword evidence="2" id="KW-1185">Reference proteome</keyword>
<reference evidence="1 2" key="1">
    <citation type="journal article" date="2013" name="Curr. Biol.">
        <title>The Genome of the Foraminiferan Reticulomyxa filosa.</title>
        <authorList>
            <person name="Glockner G."/>
            <person name="Hulsmann N."/>
            <person name="Schleicher M."/>
            <person name="Noegel A.A."/>
            <person name="Eichinger L."/>
            <person name="Gallinger C."/>
            <person name="Pawlowski J."/>
            <person name="Sierra R."/>
            <person name="Euteneuer U."/>
            <person name="Pillet L."/>
            <person name="Moustafa A."/>
            <person name="Platzer M."/>
            <person name="Groth M."/>
            <person name="Szafranski K."/>
            <person name="Schliwa M."/>
        </authorList>
    </citation>
    <scope>NUCLEOTIDE SEQUENCE [LARGE SCALE GENOMIC DNA]</scope>
</reference>
<organism evidence="1 2">
    <name type="scientific">Reticulomyxa filosa</name>
    <dbReference type="NCBI Taxonomy" id="46433"/>
    <lineage>
        <taxon>Eukaryota</taxon>
        <taxon>Sar</taxon>
        <taxon>Rhizaria</taxon>
        <taxon>Retaria</taxon>
        <taxon>Foraminifera</taxon>
        <taxon>Monothalamids</taxon>
        <taxon>Reticulomyxidae</taxon>
        <taxon>Reticulomyxa</taxon>
    </lineage>
</organism>
<dbReference type="Proteomes" id="UP000023152">
    <property type="component" value="Unassembled WGS sequence"/>
</dbReference>
<dbReference type="InterPro" id="IPR015915">
    <property type="entry name" value="Kelch-typ_b-propeller"/>
</dbReference>
<dbReference type="Gene3D" id="2.120.10.80">
    <property type="entry name" value="Kelch-type beta propeller"/>
    <property type="match status" value="1"/>
</dbReference>
<accession>X6M577</accession>